<reference evidence="5" key="1">
    <citation type="submission" date="2019-05" db="EMBL/GenBank/DDBJ databases">
        <title>Methanoculleus sp. FWC-SCC1, a methanogenic archaeon isolated from deep marine cold seep.</title>
        <authorList>
            <person name="Chen Y.-W."/>
            <person name="Chen S.-C."/>
            <person name="Teng N.-H."/>
            <person name="Lai M.-C."/>
        </authorList>
    </citation>
    <scope>NUCLEOTIDE SEQUENCE</scope>
    <source>
        <strain evidence="5">FWC-SCC1</strain>
    </source>
</reference>
<dbReference type="PANTHER" id="PTHR11502">
    <property type="entry name" value="40S RIBOSOMAL PROTEIN S6"/>
    <property type="match status" value="1"/>
</dbReference>
<accession>A0ABT8ME53</accession>
<organism evidence="5 6">
    <name type="scientific">Methanoculleus frigidifontis</name>
    <dbReference type="NCBI Taxonomy" id="2584085"/>
    <lineage>
        <taxon>Archaea</taxon>
        <taxon>Methanobacteriati</taxon>
        <taxon>Methanobacteriota</taxon>
        <taxon>Stenosarchaea group</taxon>
        <taxon>Methanomicrobia</taxon>
        <taxon>Methanomicrobiales</taxon>
        <taxon>Methanomicrobiaceae</taxon>
        <taxon>Methanoculleus</taxon>
    </lineage>
</organism>
<comment type="caution">
    <text evidence="5">The sequence shown here is derived from an EMBL/GenBank/DDBJ whole genome shotgun (WGS) entry which is preliminary data.</text>
</comment>
<keyword evidence="2 4" id="KW-0689">Ribosomal protein</keyword>
<dbReference type="NCBIfam" id="NF003294">
    <property type="entry name" value="PRK04290.1-3"/>
    <property type="match status" value="1"/>
</dbReference>
<comment type="similarity">
    <text evidence="1 4">Belongs to the eukaryotic ribosomal protein eS6 family.</text>
</comment>
<dbReference type="SMART" id="SM01405">
    <property type="entry name" value="Ribosomal_S6e"/>
    <property type="match status" value="1"/>
</dbReference>
<dbReference type="Proteomes" id="UP001168338">
    <property type="component" value="Unassembled WGS sequence"/>
</dbReference>
<dbReference type="HAMAP" id="MF_00512">
    <property type="entry name" value="Ribosomal_eS6"/>
    <property type="match status" value="1"/>
</dbReference>
<evidence type="ECO:0000256" key="1">
    <source>
        <dbReference type="ARBA" id="ARBA00009312"/>
    </source>
</evidence>
<evidence type="ECO:0000256" key="2">
    <source>
        <dbReference type="ARBA" id="ARBA00022980"/>
    </source>
</evidence>
<proteinExistence type="inferred from homology"/>
<dbReference type="GO" id="GO:0005840">
    <property type="term" value="C:ribosome"/>
    <property type="evidence" value="ECO:0007669"/>
    <property type="project" value="UniProtKB-KW"/>
</dbReference>
<gene>
    <name evidence="4" type="primary">rps6e</name>
    <name evidence="5" type="ORF">FGU65_14955</name>
</gene>
<dbReference type="EMBL" id="VCYH01000016">
    <property type="protein sequence ID" value="MDN7026161.1"/>
    <property type="molecule type" value="Genomic_DNA"/>
</dbReference>
<dbReference type="InterPro" id="IPR001377">
    <property type="entry name" value="Ribosomal_eS6"/>
</dbReference>
<protein>
    <recommendedName>
        <fullName evidence="4">Small ribosomal subunit protein eS6</fullName>
    </recommendedName>
</protein>
<dbReference type="RefSeq" id="WP_301665367.1">
    <property type="nucleotide sequence ID" value="NZ_VCYH01000016.1"/>
</dbReference>
<keyword evidence="3 4" id="KW-0687">Ribonucleoprotein</keyword>
<evidence type="ECO:0000313" key="6">
    <source>
        <dbReference type="Proteomes" id="UP001168338"/>
    </source>
</evidence>
<keyword evidence="6" id="KW-1185">Reference proteome</keyword>
<evidence type="ECO:0000256" key="4">
    <source>
        <dbReference type="HAMAP-Rule" id="MF_00512"/>
    </source>
</evidence>
<dbReference type="InterPro" id="IPR020924">
    <property type="entry name" value="Ribosomal_eS6_arc"/>
</dbReference>
<evidence type="ECO:0000313" key="5">
    <source>
        <dbReference type="EMBL" id="MDN7026161.1"/>
    </source>
</evidence>
<evidence type="ECO:0000256" key="3">
    <source>
        <dbReference type="ARBA" id="ARBA00023274"/>
    </source>
</evidence>
<sequence>MVDFKIVLSDPQSGRSYKIDATGAAAGAFVGKRIGEAIDGNVLGLNGYAVEITGGTDKTGIPARRDLPGSGRRRLLLSEGTGFHPVYDGERRRKSVRGSEISPDFVQINAIVKTYGEKPLAEYFEQPQEAAE</sequence>
<dbReference type="Pfam" id="PF01092">
    <property type="entry name" value="Ribosomal_S6e"/>
    <property type="match status" value="1"/>
</dbReference>
<name>A0ABT8ME53_9EURY</name>